<dbReference type="Pfam" id="PF00361">
    <property type="entry name" value="Proton_antipo_M"/>
    <property type="match status" value="1"/>
</dbReference>
<dbReference type="Pfam" id="PF00662">
    <property type="entry name" value="Proton_antipo_N"/>
    <property type="match status" value="1"/>
</dbReference>
<feature type="transmembrane region" description="Helical" evidence="6">
    <location>
        <begin position="334"/>
        <end position="357"/>
    </location>
</feature>
<dbReference type="AlphaFoldDB" id="A0A345PBM8"/>
<feature type="transmembrane region" description="Helical" evidence="6">
    <location>
        <begin position="377"/>
        <end position="397"/>
    </location>
</feature>
<dbReference type="RefSeq" id="WP_114900751.1">
    <property type="nucleotide sequence ID" value="NZ_CP031222.1"/>
</dbReference>
<feature type="transmembrane region" description="Helical" evidence="6">
    <location>
        <begin position="252"/>
        <end position="270"/>
    </location>
</feature>
<feature type="transmembrane region" description="Helical" evidence="6">
    <location>
        <begin position="457"/>
        <end position="477"/>
    </location>
</feature>
<evidence type="ECO:0000256" key="4">
    <source>
        <dbReference type="ARBA" id="ARBA00023136"/>
    </source>
</evidence>
<protein>
    <submittedName>
        <fullName evidence="9">NADH-quinone oxidoreductase subunit L</fullName>
    </submittedName>
</protein>
<dbReference type="PANTHER" id="PTHR42829">
    <property type="entry name" value="NADH-UBIQUINONE OXIDOREDUCTASE CHAIN 5"/>
    <property type="match status" value="1"/>
</dbReference>
<dbReference type="EMBL" id="CP031222">
    <property type="protein sequence ID" value="AXI04687.1"/>
    <property type="molecule type" value="Genomic_DNA"/>
</dbReference>
<evidence type="ECO:0000256" key="5">
    <source>
        <dbReference type="RuleBase" id="RU000320"/>
    </source>
</evidence>
<dbReference type="NCBIfam" id="NF005141">
    <property type="entry name" value="PRK06590.1"/>
    <property type="match status" value="1"/>
</dbReference>
<evidence type="ECO:0000259" key="8">
    <source>
        <dbReference type="Pfam" id="PF00662"/>
    </source>
</evidence>
<dbReference type="GO" id="GO:0042773">
    <property type="term" value="P:ATP synthesis coupled electron transport"/>
    <property type="evidence" value="ECO:0007669"/>
    <property type="project" value="InterPro"/>
</dbReference>
<feature type="transmembrane region" description="Helical" evidence="6">
    <location>
        <begin position="417"/>
        <end position="437"/>
    </location>
</feature>
<dbReference type="Gene3D" id="1.20.5.2700">
    <property type="match status" value="1"/>
</dbReference>
<keyword evidence="4 6" id="KW-0472">Membrane</keyword>
<reference evidence="9 10" key="1">
    <citation type="submission" date="2018-07" db="EMBL/GenBank/DDBJ databases">
        <title>Genome sequencing of Moraxellaceae gen. HYN0046.</title>
        <authorList>
            <person name="Kim M."/>
            <person name="Yi H."/>
        </authorList>
    </citation>
    <scope>NUCLEOTIDE SEQUENCE [LARGE SCALE GENOMIC DNA]</scope>
    <source>
        <strain evidence="9 10">HYN0046</strain>
    </source>
</reference>
<evidence type="ECO:0000313" key="9">
    <source>
        <dbReference type="EMBL" id="AXI04687.1"/>
    </source>
</evidence>
<feature type="transmembrane region" description="Helical" evidence="6">
    <location>
        <begin position="212"/>
        <end position="231"/>
    </location>
</feature>
<feature type="transmembrane region" description="Helical" evidence="6">
    <location>
        <begin position="117"/>
        <end position="135"/>
    </location>
</feature>
<dbReference type="InterPro" id="IPR001750">
    <property type="entry name" value="ND/Mrp_TM"/>
</dbReference>
<dbReference type="PANTHER" id="PTHR42829:SF2">
    <property type="entry name" value="NADH-UBIQUINONE OXIDOREDUCTASE CHAIN 5"/>
    <property type="match status" value="1"/>
</dbReference>
<dbReference type="PRINTS" id="PR01434">
    <property type="entry name" value="NADHDHGNASE5"/>
</dbReference>
<feature type="transmembrane region" description="Helical" evidence="6">
    <location>
        <begin position="497"/>
        <end position="517"/>
    </location>
</feature>
<organism evidence="9 10">
    <name type="scientific">Aquirhabdus parva</name>
    <dbReference type="NCBI Taxonomy" id="2283318"/>
    <lineage>
        <taxon>Bacteria</taxon>
        <taxon>Pseudomonadati</taxon>
        <taxon>Pseudomonadota</taxon>
        <taxon>Gammaproteobacteria</taxon>
        <taxon>Moraxellales</taxon>
        <taxon>Moraxellaceae</taxon>
        <taxon>Aquirhabdus</taxon>
    </lineage>
</organism>
<feature type="domain" description="NADH:quinone oxidoreductase/Mrp antiporter transmembrane" evidence="7">
    <location>
        <begin position="138"/>
        <end position="428"/>
    </location>
</feature>
<feature type="transmembrane region" description="Helical" evidence="6">
    <location>
        <begin position="88"/>
        <end position="110"/>
    </location>
</feature>
<gene>
    <name evidence="9" type="ORF">HYN46_12420</name>
</gene>
<dbReference type="Proteomes" id="UP000253940">
    <property type="component" value="Chromosome"/>
</dbReference>
<dbReference type="GO" id="GO:0008137">
    <property type="term" value="F:NADH dehydrogenase (ubiquinone) activity"/>
    <property type="evidence" value="ECO:0007669"/>
    <property type="project" value="InterPro"/>
</dbReference>
<sequence>MSYLPLTFLFPLVGFLILAIFRDRLSENVAALVGVGSMALSALVAALVGFEFLHIPVGDHAIAAHQVLWTWMQVGSFAPAFGLHLDGLALTMTGIITGVGFLIHLFASWYMRGEVGYARFFSYMNLFVASMLLLVQGDNLVLLYLGWEGVGICSYLLIGFYYSDLANGRAAIKAFTVTRVGDVFLAIAMFLLFRELGTLNIQEIIQRAPELIANSANVQLIALMILGGAMGKSAQIPLHTWLADAMAGPTPVSALIHAATMVTAGVYLIARLHPVFLMAPNILEFVGQVGAVGVLVAGFSALAQTDIKRVLAYSTMSQIAYMFLALGVGAWQAAIFHLMTHAFFKALLFLSSGAVIIATHHEQNIFKMGGLWKKIPFVYVCFLVGGGALAALPFITVGFYSKDTILWQAWASGHQGLFYAGLLGAFLTSVYTFRLIWTVFHGQPNGHAHAIKGSSYWLPLSVLLVLSTAVGALIHPPLAGVLPDFKALAQFEHDEHFIEYLSIATALGGVLVGFILFSGKRTLVNKFNQTTIGAGLGYWLYNACGFDALFDIIFTKPFLFIARLVKSDPVDKFWSIVPAIVRGGNAMATKGQSGSLRGYAASTAFGAIILLFALLAIQVMGK</sequence>
<dbReference type="InterPro" id="IPR003945">
    <property type="entry name" value="NU5C-like"/>
</dbReference>
<evidence type="ECO:0000256" key="3">
    <source>
        <dbReference type="ARBA" id="ARBA00022989"/>
    </source>
</evidence>
<feature type="transmembrane region" description="Helical" evidence="6">
    <location>
        <begin position="310"/>
        <end position="328"/>
    </location>
</feature>
<feature type="transmembrane region" description="Helical" evidence="6">
    <location>
        <begin position="29"/>
        <end position="50"/>
    </location>
</feature>
<dbReference type="NCBIfam" id="TIGR01974">
    <property type="entry name" value="NDH_I_L"/>
    <property type="match status" value="1"/>
</dbReference>
<feature type="transmembrane region" description="Helical" evidence="6">
    <location>
        <begin position="141"/>
        <end position="162"/>
    </location>
</feature>
<dbReference type="InterPro" id="IPR018393">
    <property type="entry name" value="NADHpl_OxRdtase_5_subgr"/>
</dbReference>
<dbReference type="OrthoDB" id="9811798at2"/>
<dbReference type="GO" id="GO:0016020">
    <property type="term" value="C:membrane"/>
    <property type="evidence" value="ECO:0007669"/>
    <property type="project" value="UniProtKB-SubCell"/>
</dbReference>
<keyword evidence="3 6" id="KW-1133">Transmembrane helix</keyword>
<dbReference type="GO" id="GO:0015990">
    <property type="term" value="P:electron transport coupled proton transport"/>
    <property type="evidence" value="ECO:0007669"/>
    <property type="project" value="TreeGrafter"/>
</dbReference>
<evidence type="ECO:0000256" key="6">
    <source>
        <dbReference type="SAM" id="Phobius"/>
    </source>
</evidence>
<feature type="transmembrane region" description="Helical" evidence="6">
    <location>
        <begin position="599"/>
        <end position="620"/>
    </location>
</feature>
<comment type="subcellular location">
    <subcellularLocation>
        <location evidence="1">Endomembrane system</location>
        <topology evidence="1">Multi-pass membrane protein</topology>
    </subcellularLocation>
    <subcellularLocation>
        <location evidence="5">Membrane</location>
        <topology evidence="5">Multi-pass membrane protein</topology>
    </subcellularLocation>
</comment>
<accession>A0A345PBM8</accession>
<name>A0A345PBM8_9GAMM</name>
<dbReference type="InterPro" id="IPR001516">
    <property type="entry name" value="Proton_antipo_N"/>
</dbReference>
<feature type="domain" description="NADH-Ubiquinone oxidoreductase (complex I) chain 5 N-terminal" evidence="8">
    <location>
        <begin position="71"/>
        <end position="121"/>
    </location>
</feature>
<evidence type="ECO:0000256" key="2">
    <source>
        <dbReference type="ARBA" id="ARBA00022692"/>
    </source>
</evidence>
<dbReference type="PRINTS" id="PR01435">
    <property type="entry name" value="NPOXDRDTASE5"/>
</dbReference>
<keyword evidence="10" id="KW-1185">Reference proteome</keyword>
<keyword evidence="2 5" id="KW-0812">Transmembrane</keyword>
<evidence type="ECO:0000256" key="1">
    <source>
        <dbReference type="ARBA" id="ARBA00004127"/>
    </source>
</evidence>
<dbReference type="GO" id="GO:0003954">
    <property type="term" value="F:NADH dehydrogenase activity"/>
    <property type="evidence" value="ECO:0007669"/>
    <property type="project" value="TreeGrafter"/>
</dbReference>
<dbReference type="KEGG" id="mbah:HYN46_12420"/>
<feature type="transmembrane region" description="Helical" evidence="6">
    <location>
        <begin position="282"/>
        <end position="303"/>
    </location>
</feature>
<evidence type="ECO:0000313" key="10">
    <source>
        <dbReference type="Proteomes" id="UP000253940"/>
    </source>
</evidence>
<proteinExistence type="predicted"/>
<evidence type="ECO:0000259" key="7">
    <source>
        <dbReference type="Pfam" id="PF00361"/>
    </source>
</evidence>
<dbReference type="GO" id="GO:0012505">
    <property type="term" value="C:endomembrane system"/>
    <property type="evidence" value="ECO:0007669"/>
    <property type="project" value="UniProtKB-SubCell"/>
</dbReference>